<dbReference type="GO" id="GO:0008097">
    <property type="term" value="F:5S rRNA binding"/>
    <property type="evidence" value="ECO:0007669"/>
    <property type="project" value="InterPro"/>
</dbReference>
<dbReference type="Gene3D" id="2.40.240.10">
    <property type="entry name" value="Ribosomal Protein L25, Chain P"/>
    <property type="match status" value="1"/>
</dbReference>
<evidence type="ECO:0000256" key="5">
    <source>
        <dbReference type="HAMAP-Rule" id="MF_01334"/>
    </source>
</evidence>
<dbReference type="Pfam" id="PF14693">
    <property type="entry name" value="Ribosomal_TL5_C"/>
    <property type="match status" value="1"/>
</dbReference>
<evidence type="ECO:0000256" key="3">
    <source>
        <dbReference type="ARBA" id="ARBA00022980"/>
    </source>
</evidence>
<evidence type="ECO:0000259" key="8">
    <source>
        <dbReference type="Pfam" id="PF14693"/>
    </source>
</evidence>
<comment type="subunit">
    <text evidence="5">Part of the 50S ribosomal subunit; part of the 5S rRNA/L5/L18/L25 subcomplex. Contacts the 5S rRNA. Binds to the 5S rRNA independently of L5 and L18.</text>
</comment>
<dbReference type="SUPFAM" id="SSF50715">
    <property type="entry name" value="Ribosomal protein L25-like"/>
    <property type="match status" value="1"/>
</dbReference>
<evidence type="ECO:0000256" key="1">
    <source>
        <dbReference type="ARBA" id="ARBA00022730"/>
    </source>
</evidence>
<sequence length="241" mass="26169">MISLAYEKRDTKVKPHALRKGGKIPAVFYGRKRTATSIEITLKAFEKAFAKSGENEVVTLQGTEGDVPALVHDVARHPVSGAVEHVDFYVFEAGQKLAVKVPIEFTGVAPAVKEKGGILVKVLRELHIEAEPTKLPHSISVDISPLAEFSSQITAKQISLPEGVSLLEKPEEVVASVYEPKEEKIEEAPAPDLSQIEVLKKGKELKEGEEGATASPEASQGKGASEKKEEKKEGKKDEKKK</sequence>
<dbReference type="InterPro" id="IPR020930">
    <property type="entry name" value="Ribosomal_uL5_bac-type"/>
</dbReference>
<dbReference type="GO" id="GO:0006412">
    <property type="term" value="P:translation"/>
    <property type="evidence" value="ECO:0007669"/>
    <property type="project" value="UniProtKB-UniRule"/>
</dbReference>
<protein>
    <recommendedName>
        <fullName evidence="5">Large ribosomal subunit protein bL25</fullName>
    </recommendedName>
    <alternativeName>
        <fullName evidence="5">General stress protein CTC</fullName>
    </alternativeName>
</protein>
<dbReference type="Proteomes" id="UP000177797">
    <property type="component" value="Unassembled WGS sequence"/>
</dbReference>
<evidence type="ECO:0000313" key="10">
    <source>
        <dbReference type="Proteomes" id="UP000177797"/>
    </source>
</evidence>
<dbReference type="InterPro" id="IPR020057">
    <property type="entry name" value="Ribosomal_bL25_b-dom"/>
</dbReference>
<dbReference type="InterPro" id="IPR001021">
    <property type="entry name" value="Ribosomal_bL25_long"/>
</dbReference>
<dbReference type="NCBIfam" id="TIGR00731">
    <property type="entry name" value="bL25_bact_ctc"/>
    <property type="match status" value="1"/>
</dbReference>
<proteinExistence type="inferred from homology"/>
<keyword evidence="3 5" id="KW-0689">Ribosomal protein</keyword>
<dbReference type="InterPro" id="IPR011035">
    <property type="entry name" value="Ribosomal_bL25/Gln-tRNA_synth"/>
</dbReference>
<dbReference type="Gene3D" id="2.170.120.20">
    <property type="entry name" value="Ribosomal protein L25, beta domain"/>
    <property type="match status" value="1"/>
</dbReference>
<dbReference type="GO" id="GO:0022625">
    <property type="term" value="C:cytosolic large ribosomal subunit"/>
    <property type="evidence" value="ECO:0007669"/>
    <property type="project" value="TreeGrafter"/>
</dbReference>
<gene>
    <name evidence="5" type="primary">rplY</name>
    <name evidence="5" type="synonym">ctc</name>
    <name evidence="9" type="ORF">A2938_00610</name>
</gene>
<keyword evidence="1 5" id="KW-0699">rRNA-binding</keyword>
<dbReference type="HAMAP" id="MF_01334">
    <property type="entry name" value="Ribosomal_bL25_CTC"/>
    <property type="match status" value="1"/>
</dbReference>
<feature type="domain" description="Large ribosomal subunit protein bL25 L25" evidence="7">
    <location>
        <begin position="4"/>
        <end position="88"/>
    </location>
</feature>
<evidence type="ECO:0000256" key="4">
    <source>
        <dbReference type="ARBA" id="ARBA00023274"/>
    </source>
</evidence>
<dbReference type="EMBL" id="MHSA01000002">
    <property type="protein sequence ID" value="OHA35057.1"/>
    <property type="molecule type" value="Genomic_DNA"/>
</dbReference>
<keyword evidence="2 5" id="KW-0694">RNA-binding</keyword>
<dbReference type="PANTHER" id="PTHR33284">
    <property type="entry name" value="RIBOSOMAL PROTEIN L25/GLN-TRNA SYNTHETASE, ANTI-CODON-BINDING DOMAIN-CONTAINING PROTEIN"/>
    <property type="match status" value="1"/>
</dbReference>
<evidence type="ECO:0000313" key="9">
    <source>
        <dbReference type="EMBL" id="OHA35057.1"/>
    </source>
</evidence>
<keyword evidence="4 5" id="KW-0687">Ribonucleoprotein</keyword>
<evidence type="ECO:0000259" key="7">
    <source>
        <dbReference type="Pfam" id="PF01386"/>
    </source>
</evidence>
<feature type="compositionally biased region" description="Basic and acidic residues" evidence="6">
    <location>
        <begin position="198"/>
        <end position="209"/>
    </location>
</feature>
<feature type="compositionally biased region" description="Basic and acidic residues" evidence="6">
    <location>
        <begin position="224"/>
        <end position="241"/>
    </location>
</feature>
<dbReference type="AlphaFoldDB" id="A0A1G2NG42"/>
<dbReference type="InterPro" id="IPR037121">
    <property type="entry name" value="Ribosomal_bL25_C"/>
</dbReference>
<dbReference type="Pfam" id="PF01386">
    <property type="entry name" value="Ribosomal_L25p"/>
    <property type="match status" value="1"/>
</dbReference>
<dbReference type="PANTHER" id="PTHR33284:SF1">
    <property type="entry name" value="RIBOSOMAL PROTEIN L25_GLN-TRNA SYNTHETASE, ANTI-CODON-BINDING DOMAIN-CONTAINING PROTEIN"/>
    <property type="match status" value="1"/>
</dbReference>
<evidence type="ECO:0000256" key="6">
    <source>
        <dbReference type="SAM" id="MobiDB-lite"/>
    </source>
</evidence>
<feature type="region of interest" description="Disordered" evidence="6">
    <location>
        <begin position="181"/>
        <end position="241"/>
    </location>
</feature>
<dbReference type="GO" id="GO:0003735">
    <property type="term" value="F:structural constituent of ribosome"/>
    <property type="evidence" value="ECO:0007669"/>
    <property type="project" value="InterPro"/>
</dbReference>
<dbReference type="CDD" id="cd00495">
    <property type="entry name" value="Ribosomal_L25_TL5_CTC"/>
    <property type="match status" value="1"/>
</dbReference>
<comment type="function">
    <text evidence="5">This is one of the proteins that binds to the 5S RNA in the ribosome where it forms part of the central protuberance.</text>
</comment>
<organism evidence="9 10">
    <name type="scientific">Candidatus Taylorbacteria bacterium RIFCSPLOWO2_01_FULL_48_100</name>
    <dbReference type="NCBI Taxonomy" id="1802322"/>
    <lineage>
        <taxon>Bacteria</taxon>
        <taxon>Candidatus Tayloriibacteriota</taxon>
    </lineage>
</organism>
<reference evidence="9 10" key="1">
    <citation type="journal article" date="2016" name="Nat. Commun.">
        <title>Thousands of microbial genomes shed light on interconnected biogeochemical processes in an aquifer system.</title>
        <authorList>
            <person name="Anantharaman K."/>
            <person name="Brown C.T."/>
            <person name="Hug L.A."/>
            <person name="Sharon I."/>
            <person name="Castelle C.J."/>
            <person name="Probst A.J."/>
            <person name="Thomas B.C."/>
            <person name="Singh A."/>
            <person name="Wilkins M.J."/>
            <person name="Karaoz U."/>
            <person name="Brodie E.L."/>
            <person name="Williams K.H."/>
            <person name="Hubbard S.S."/>
            <person name="Banfield J.F."/>
        </authorList>
    </citation>
    <scope>NUCLEOTIDE SEQUENCE [LARGE SCALE GENOMIC DNA]</scope>
</reference>
<comment type="caution">
    <text evidence="9">The sequence shown here is derived from an EMBL/GenBank/DDBJ whole genome shotgun (WGS) entry which is preliminary data.</text>
</comment>
<accession>A0A1G2NG42</accession>
<dbReference type="InterPro" id="IPR020056">
    <property type="entry name" value="Rbsml_bL25/Gln-tRNA_synth_N"/>
</dbReference>
<name>A0A1G2NG42_9BACT</name>
<feature type="domain" description="Large ribosomal subunit protein bL25 beta" evidence="8">
    <location>
        <begin position="96"/>
        <end position="181"/>
    </location>
</feature>
<dbReference type="InterPro" id="IPR029751">
    <property type="entry name" value="Ribosomal_L25_dom"/>
</dbReference>
<evidence type="ECO:0000256" key="2">
    <source>
        <dbReference type="ARBA" id="ARBA00022884"/>
    </source>
</evidence>
<comment type="similarity">
    <text evidence="5">Belongs to the bacterial ribosomal protein bL25 family. CTC subfamily.</text>
</comment>